<evidence type="ECO:0000256" key="3">
    <source>
        <dbReference type="ARBA" id="ARBA00022840"/>
    </source>
</evidence>
<reference evidence="4" key="2">
    <citation type="submission" date="2020-02" db="EMBL/GenBank/DDBJ databases">
        <authorList>
            <person name="Matsumoto Y."/>
            <person name="Motooka D."/>
            <person name="Nakamura S."/>
        </authorList>
    </citation>
    <scope>NUCLEOTIDE SEQUENCE</scope>
    <source>
        <strain evidence="4">JCM 13671</strain>
    </source>
</reference>
<evidence type="ECO:0000256" key="2">
    <source>
        <dbReference type="ARBA" id="ARBA00022741"/>
    </source>
</evidence>
<evidence type="ECO:0000313" key="5">
    <source>
        <dbReference type="Proteomes" id="UP000466931"/>
    </source>
</evidence>
<dbReference type="Pfam" id="PF00582">
    <property type="entry name" value="Usp"/>
    <property type="match status" value="2"/>
</dbReference>
<dbReference type="Gene3D" id="3.40.50.620">
    <property type="entry name" value="HUPs"/>
    <property type="match status" value="2"/>
</dbReference>
<dbReference type="AlphaFoldDB" id="A0A7I7XUT0"/>
<accession>A0A7I7XUT0</accession>
<dbReference type="RefSeq" id="WP_085152452.1">
    <property type="nucleotide sequence ID" value="NZ_AP022612.1"/>
</dbReference>
<dbReference type="PANTHER" id="PTHR46268">
    <property type="entry name" value="STRESS RESPONSE PROTEIN NHAX"/>
    <property type="match status" value="1"/>
</dbReference>
<reference evidence="4" key="1">
    <citation type="journal article" date="2019" name="Emerg. Microbes Infect.">
        <title>Comprehensive subspecies identification of 175 nontuberculous mycobacteria species based on 7547 genomic profiles.</title>
        <authorList>
            <person name="Matsumoto Y."/>
            <person name="Kinjo T."/>
            <person name="Motooka D."/>
            <person name="Nabeya D."/>
            <person name="Jung N."/>
            <person name="Uechi K."/>
            <person name="Horii T."/>
            <person name="Iida T."/>
            <person name="Fujita J."/>
            <person name="Nakamura S."/>
        </authorList>
    </citation>
    <scope>NUCLEOTIDE SEQUENCE [LARGE SCALE GENOMIC DNA]</scope>
    <source>
        <strain evidence="4">JCM 13671</strain>
    </source>
</reference>
<sequence>MSDRTRPIVVGIDGSEGGLAAARWAAALATRMDAPLRLLHARPDTGHALTDAAAALRAAVGNYHEEQVERSLAEAAEAAQAESPGLSITTAALECPAAEGLIDASWYARFVVLGTKPVTPLAALLLGSTTLAVATGAGCPVIIVRGADTAATDAPVVVGVDYSETGGVALERAFEMADRLGVGLTAVHAWSHLVPAGVMALPRLTDWAALESAELVQLTEVVDEVAQRFPNVKAKCFLESDRPAEALIQHSDGARMVVVGSRGRGALTGAVFGSTGLNMLQHCRIPLMICHEGHTVP</sequence>
<protein>
    <submittedName>
        <fullName evidence="4">Universal stress protein</fullName>
    </submittedName>
</protein>
<dbReference type="EMBL" id="AP022612">
    <property type="protein sequence ID" value="BBZ33029.1"/>
    <property type="molecule type" value="Genomic_DNA"/>
</dbReference>
<dbReference type="PANTHER" id="PTHR46268:SF27">
    <property type="entry name" value="UNIVERSAL STRESS PROTEIN RV2623"/>
    <property type="match status" value="1"/>
</dbReference>
<keyword evidence="2" id="KW-0547">Nucleotide-binding</keyword>
<dbReference type="InterPro" id="IPR014729">
    <property type="entry name" value="Rossmann-like_a/b/a_fold"/>
</dbReference>
<dbReference type="OrthoDB" id="3174546at2"/>
<gene>
    <name evidence="4" type="ORF">MCNF_16340</name>
</gene>
<organism evidence="4 5">
    <name type="scientific">Mycolicibacterium confluentis</name>
    <dbReference type="NCBI Taxonomy" id="28047"/>
    <lineage>
        <taxon>Bacteria</taxon>
        <taxon>Bacillati</taxon>
        <taxon>Actinomycetota</taxon>
        <taxon>Actinomycetes</taxon>
        <taxon>Mycobacteriales</taxon>
        <taxon>Mycobacteriaceae</taxon>
        <taxon>Mycolicibacterium</taxon>
    </lineage>
</organism>
<dbReference type="PRINTS" id="PR01438">
    <property type="entry name" value="UNVRSLSTRESS"/>
</dbReference>
<keyword evidence="5" id="KW-1185">Reference proteome</keyword>
<dbReference type="SUPFAM" id="SSF52402">
    <property type="entry name" value="Adenine nucleotide alpha hydrolases-like"/>
    <property type="match status" value="2"/>
</dbReference>
<keyword evidence="3" id="KW-0067">ATP-binding</keyword>
<dbReference type="GO" id="GO:0005524">
    <property type="term" value="F:ATP binding"/>
    <property type="evidence" value="ECO:0007669"/>
    <property type="project" value="UniProtKB-KW"/>
</dbReference>
<comment type="similarity">
    <text evidence="1">Belongs to the universal stress protein A family.</text>
</comment>
<evidence type="ECO:0000256" key="1">
    <source>
        <dbReference type="ARBA" id="ARBA00008791"/>
    </source>
</evidence>
<evidence type="ECO:0000313" key="4">
    <source>
        <dbReference type="EMBL" id="BBZ33029.1"/>
    </source>
</evidence>
<dbReference type="InterPro" id="IPR006016">
    <property type="entry name" value="UspA"/>
</dbReference>
<dbReference type="Proteomes" id="UP000466931">
    <property type="component" value="Chromosome"/>
</dbReference>
<name>A0A7I7XUT0_9MYCO</name>
<dbReference type="InterPro" id="IPR006015">
    <property type="entry name" value="Universal_stress_UspA"/>
</dbReference>
<proteinExistence type="inferred from homology"/>